<reference evidence="4" key="1">
    <citation type="journal article" date="2019" name="Int. J. Syst. Evol. Microbiol.">
        <title>The Global Catalogue of Microorganisms (GCM) 10K type strain sequencing project: providing services to taxonomists for standard genome sequencing and annotation.</title>
        <authorList>
            <consortium name="The Broad Institute Genomics Platform"/>
            <consortium name="The Broad Institute Genome Sequencing Center for Infectious Disease"/>
            <person name="Wu L."/>
            <person name="Ma J."/>
        </authorList>
    </citation>
    <scope>NUCLEOTIDE SEQUENCE [LARGE SCALE GENOMIC DNA]</scope>
    <source>
        <strain evidence="4">JCM 13584</strain>
    </source>
</reference>
<keyword evidence="2" id="KW-0812">Transmembrane</keyword>
<dbReference type="Proteomes" id="UP001499954">
    <property type="component" value="Unassembled WGS sequence"/>
</dbReference>
<dbReference type="EMBL" id="BAAAMK010000002">
    <property type="protein sequence ID" value="GAA1951172.1"/>
    <property type="molecule type" value="Genomic_DNA"/>
</dbReference>
<sequence length="252" mass="26518">MTADAPGPVPSSADAADKRPAAASVAPPPPAERDAAALTDAQKSLRAQMLATEHWSLLASRSTTQSEVLTRIAIFLTLVSAGLVTLGVLGNATGFRGWFGLAAIGVLVLLVLLGLVTQIRVFNTATEDLAYVLAMNRLRGAYLDLDPGIAPYLLMGTTDDGPGIDRTYYPFARRDRSQVIGSSMMVMLVVNTALGGLLAGAVVFAVTASPGWALGVGAGVAVIAFVLWMMWGYRGYVHVMRVHVPLRRAPDA</sequence>
<dbReference type="RefSeq" id="WP_344314481.1">
    <property type="nucleotide sequence ID" value="NZ_BAAAMK010000002.1"/>
</dbReference>
<name>A0ABP5BTJ0_9MICO</name>
<evidence type="ECO:0000313" key="4">
    <source>
        <dbReference type="Proteomes" id="UP001499954"/>
    </source>
</evidence>
<keyword evidence="4" id="KW-1185">Reference proteome</keyword>
<evidence type="ECO:0000256" key="2">
    <source>
        <dbReference type="SAM" id="Phobius"/>
    </source>
</evidence>
<feature type="transmembrane region" description="Helical" evidence="2">
    <location>
        <begin position="68"/>
        <end position="89"/>
    </location>
</feature>
<feature type="region of interest" description="Disordered" evidence="1">
    <location>
        <begin position="1"/>
        <end position="32"/>
    </location>
</feature>
<feature type="transmembrane region" description="Helical" evidence="2">
    <location>
        <begin position="212"/>
        <end position="231"/>
    </location>
</feature>
<keyword evidence="2" id="KW-1133">Transmembrane helix</keyword>
<feature type="transmembrane region" description="Helical" evidence="2">
    <location>
        <begin position="95"/>
        <end position="116"/>
    </location>
</feature>
<protein>
    <submittedName>
        <fullName evidence="3">Uncharacterized protein</fullName>
    </submittedName>
</protein>
<accession>A0ABP5BTJ0</accession>
<comment type="caution">
    <text evidence="3">The sequence shown here is derived from an EMBL/GenBank/DDBJ whole genome shotgun (WGS) entry which is preliminary data.</text>
</comment>
<organism evidence="3 4">
    <name type="scientific">Agromyces allii</name>
    <dbReference type="NCBI Taxonomy" id="393607"/>
    <lineage>
        <taxon>Bacteria</taxon>
        <taxon>Bacillati</taxon>
        <taxon>Actinomycetota</taxon>
        <taxon>Actinomycetes</taxon>
        <taxon>Micrococcales</taxon>
        <taxon>Microbacteriaceae</taxon>
        <taxon>Agromyces</taxon>
    </lineage>
</organism>
<gene>
    <name evidence="3" type="ORF">GCM10009717_16590</name>
</gene>
<feature type="transmembrane region" description="Helical" evidence="2">
    <location>
        <begin position="184"/>
        <end position="206"/>
    </location>
</feature>
<evidence type="ECO:0000313" key="3">
    <source>
        <dbReference type="EMBL" id="GAA1951172.1"/>
    </source>
</evidence>
<proteinExistence type="predicted"/>
<keyword evidence="2" id="KW-0472">Membrane</keyword>
<evidence type="ECO:0000256" key="1">
    <source>
        <dbReference type="SAM" id="MobiDB-lite"/>
    </source>
</evidence>